<dbReference type="Proteomes" id="UP000070383">
    <property type="component" value="Unassembled WGS sequence"/>
</dbReference>
<dbReference type="InterPro" id="IPR041561">
    <property type="entry name" value="PglD_N"/>
</dbReference>
<dbReference type="EMBL" id="LRPM01000034">
    <property type="protein sequence ID" value="KWZ78063.1"/>
    <property type="molecule type" value="Genomic_DNA"/>
</dbReference>
<comment type="caution">
    <text evidence="4">The sequence shown here is derived from an EMBL/GenBank/DDBJ whole genome shotgun (WGS) entry which is preliminary data.</text>
</comment>
<proteinExistence type="predicted"/>
<dbReference type="InterPro" id="IPR020019">
    <property type="entry name" value="AcTrfase_PglD-like"/>
</dbReference>
<dbReference type="AlphaFoldDB" id="A0A133KET1"/>
<name>A0A133KET1_9FIRM</name>
<feature type="binding site" evidence="2">
    <location>
        <position position="136"/>
    </location>
    <ligand>
        <name>acetyl-CoA</name>
        <dbReference type="ChEBI" id="CHEBI:57288"/>
    </ligand>
</feature>
<evidence type="ECO:0000256" key="1">
    <source>
        <dbReference type="PIRSR" id="PIRSR620019-1"/>
    </source>
</evidence>
<evidence type="ECO:0000256" key="2">
    <source>
        <dbReference type="PIRSR" id="PIRSR620019-2"/>
    </source>
</evidence>
<sequence length="199" mass="20833">MNRLIIIGAGGHGKVVADIAVKNSYTDICFLDDDINLKECAGFPVIGPISYAELLRGDKIVAIGNSLIREKIQNSIDNVVTLIHPSSIISRRVKIGEGSVIMAGAVINSDSIIGKGVIINTSTSIDHDCKIEDFAHISIGSHLAGGVRIGKNTFVGAGSTIINGIVISSDCIIGGGALVINDIDFPGTYIGSPIRRLVK</sequence>
<dbReference type="InterPro" id="IPR050179">
    <property type="entry name" value="Trans_hexapeptide_repeat"/>
</dbReference>
<protein>
    <submittedName>
        <fullName evidence="4">Sugar O-acyltransferase, sialic acid O-acetyltransferase NeuD family</fullName>
    </submittedName>
</protein>
<feature type="site" description="Increases basicity of active site His" evidence="1">
    <location>
        <position position="128"/>
    </location>
</feature>
<feature type="binding site" evidence="2">
    <location>
        <position position="64"/>
    </location>
    <ligand>
        <name>substrate</name>
    </ligand>
</feature>
<feature type="binding site" evidence="2">
    <location>
        <position position="175"/>
    </location>
    <ligand>
        <name>acetyl-CoA</name>
        <dbReference type="ChEBI" id="CHEBI:57288"/>
    </ligand>
</feature>
<gene>
    <name evidence="4" type="ORF">HMPREF3200_00959</name>
</gene>
<dbReference type="CDD" id="cd03360">
    <property type="entry name" value="LbH_AT_putative"/>
    <property type="match status" value="1"/>
</dbReference>
<dbReference type="OrthoDB" id="9794407at2"/>
<dbReference type="PANTHER" id="PTHR43300">
    <property type="entry name" value="ACETYLTRANSFERASE"/>
    <property type="match status" value="1"/>
</dbReference>
<feature type="domain" description="PglD N-terminal" evidence="3">
    <location>
        <begin position="3"/>
        <end position="75"/>
    </location>
</feature>
<reference evidence="5" key="1">
    <citation type="submission" date="2016-01" db="EMBL/GenBank/DDBJ databases">
        <authorList>
            <person name="Mitreva M."/>
            <person name="Pepin K.H."/>
            <person name="Mihindukulasuriya K.A."/>
            <person name="Fulton R."/>
            <person name="Fronick C."/>
            <person name="O'Laughlin M."/>
            <person name="Miner T."/>
            <person name="Herter B."/>
            <person name="Rosa B.A."/>
            <person name="Cordes M."/>
            <person name="Tomlinson C."/>
            <person name="Wollam A."/>
            <person name="Palsikar V.B."/>
            <person name="Mardis E.R."/>
            <person name="Wilson R.K."/>
        </authorList>
    </citation>
    <scope>NUCLEOTIDE SEQUENCE [LARGE SCALE GENOMIC DNA]</scope>
    <source>
        <strain evidence="5">MJR8151</strain>
    </source>
</reference>
<dbReference type="PATRIC" id="fig|33036.3.peg.951"/>
<evidence type="ECO:0000259" key="3">
    <source>
        <dbReference type="Pfam" id="PF17836"/>
    </source>
</evidence>
<dbReference type="InterPro" id="IPR001451">
    <property type="entry name" value="Hexapep"/>
</dbReference>
<dbReference type="PANTHER" id="PTHR43300:SF7">
    <property type="entry name" value="UDP-N-ACETYLBACILLOSAMINE N-ACETYLTRANSFERASE"/>
    <property type="match status" value="1"/>
</dbReference>
<dbReference type="STRING" id="33036.HMPREF3200_00959"/>
<feature type="active site" description="Proton acceptor" evidence="1">
    <location>
        <position position="127"/>
    </location>
</feature>
<dbReference type="NCBIfam" id="TIGR03570">
    <property type="entry name" value="NeuD_NnaD"/>
    <property type="match status" value="1"/>
</dbReference>
<dbReference type="SUPFAM" id="SSF51161">
    <property type="entry name" value="Trimeric LpxA-like enzymes"/>
    <property type="match status" value="1"/>
</dbReference>
<dbReference type="InterPro" id="IPR011004">
    <property type="entry name" value="Trimer_LpxA-like_sf"/>
</dbReference>
<dbReference type="Gene3D" id="2.160.10.10">
    <property type="entry name" value="Hexapeptide repeat proteins"/>
    <property type="match status" value="1"/>
</dbReference>
<dbReference type="RefSeq" id="WP_060929360.1">
    <property type="nucleotide sequence ID" value="NZ_KQ955275.1"/>
</dbReference>
<keyword evidence="5" id="KW-1185">Reference proteome</keyword>
<keyword evidence="4" id="KW-0012">Acyltransferase</keyword>
<organism evidence="4 5">
    <name type="scientific">Anaerococcus tetradius</name>
    <dbReference type="NCBI Taxonomy" id="33036"/>
    <lineage>
        <taxon>Bacteria</taxon>
        <taxon>Bacillati</taxon>
        <taxon>Bacillota</taxon>
        <taxon>Tissierellia</taxon>
        <taxon>Tissierellales</taxon>
        <taxon>Peptoniphilaceae</taxon>
        <taxon>Anaerococcus</taxon>
    </lineage>
</organism>
<dbReference type="GO" id="GO:0016746">
    <property type="term" value="F:acyltransferase activity"/>
    <property type="evidence" value="ECO:0007669"/>
    <property type="project" value="UniProtKB-KW"/>
</dbReference>
<evidence type="ECO:0000313" key="5">
    <source>
        <dbReference type="Proteomes" id="UP000070383"/>
    </source>
</evidence>
<feature type="binding site" evidence="2">
    <location>
        <begin position="32"/>
        <end position="33"/>
    </location>
    <ligand>
        <name>substrate</name>
    </ligand>
</feature>
<keyword evidence="4" id="KW-0808">Transferase</keyword>
<dbReference type="Gene3D" id="3.40.50.20">
    <property type="match status" value="1"/>
</dbReference>
<evidence type="ECO:0000313" key="4">
    <source>
        <dbReference type="EMBL" id="KWZ78063.1"/>
    </source>
</evidence>
<accession>A0A133KET1</accession>
<dbReference type="Pfam" id="PF17836">
    <property type="entry name" value="PglD_N"/>
    <property type="match status" value="1"/>
</dbReference>
<dbReference type="Pfam" id="PF00132">
    <property type="entry name" value="Hexapep"/>
    <property type="match status" value="1"/>
</dbReference>